<reference evidence="2" key="1">
    <citation type="journal article" date="2023" name="Hortic. Res.">
        <title>A chromosome-level phased genome enabling allele-level studies in sweet orange: a case study on citrus Huanglongbing tolerance.</title>
        <authorList>
            <person name="Wu B."/>
            <person name="Yu Q."/>
            <person name="Deng Z."/>
            <person name="Duan Y."/>
            <person name="Luo F."/>
            <person name="Gmitter F. Jr."/>
        </authorList>
    </citation>
    <scope>NUCLEOTIDE SEQUENCE [LARGE SCALE GENOMIC DNA]</scope>
    <source>
        <strain evidence="2">cv. Valencia</strain>
    </source>
</reference>
<gene>
    <name evidence="1" type="ORF">KPL71_010084</name>
</gene>
<evidence type="ECO:0000313" key="2">
    <source>
        <dbReference type="Proteomes" id="UP000829398"/>
    </source>
</evidence>
<protein>
    <submittedName>
        <fullName evidence="1">Protein TIME FOR COFFEE</fullName>
    </submittedName>
</protein>
<organism evidence="1 2">
    <name type="scientific">Citrus sinensis</name>
    <name type="common">Sweet orange</name>
    <name type="synonym">Citrus aurantium var. sinensis</name>
    <dbReference type="NCBI Taxonomy" id="2711"/>
    <lineage>
        <taxon>Eukaryota</taxon>
        <taxon>Viridiplantae</taxon>
        <taxon>Streptophyta</taxon>
        <taxon>Embryophyta</taxon>
        <taxon>Tracheophyta</taxon>
        <taxon>Spermatophyta</taxon>
        <taxon>Magnoliopsida</taxon>
        <taxon>eudicotyledons</taxon>
        <taxon>Gunneridae</taxon>
        <taxon>Pentapetalae</taxon>
        <taxon>rosids</taxon>
        <taxon>malvids</taxon>
        <taxon>Sapindales</taxon>
        <taxon>Rutaceae</taxon>
        <taxon>Aurantioideae</taxon>
        <taxon>Citrus</taxon>
    </lineage>
</organism>
<comment type="caution">
    <text evidence="1">The sequence shown here is derived from an EMBL/GenBank/DDBJ whole genome shotgun (WGS) entry which is preliminary data.</text>
</comment>
<accession>A0ACB8MK63</accession>
<keyword evidence="2" id="KW-1185">Reference proteome</keyword>
<proteinExistence type="predicted"/>
<evidence type="ECO:0000313" key="1">
    <source>
        <dbReference type="EMBL" id="KAH9785848.1"/>
    </source>
</evidence>
<name>A0ACB8MK63_CITSI</name>
<sequence>MGMNFTRLKRVEGNADKKDINIICHVASKCTMAIFRQTMTFLPCWHLAITTVGWIINRTATIKNKTSSRYLSRPVLPGSREARRSNMAASNGLARRRQRSTSLRESHAVEEDSQMVLQDTVRLRDRAKKRDRDRERERERDREFSNHHKRRRGDSLTLGEEERSEESVAADEEDFVIEERRVTHAISHNNTSLSSSSLSNQNSRKSLPPTRLPVKQAPALKAADELIGALVPRKARSASVKRSHESWLSGNGGFWEDQKASSTSPASRSTEANSPSSSNKLSRRKTRLPKVAKCFSPPLQQDDIEIEIAEVLFGLMKQSQDSNKEDDSNTTKLESIDDMAISQNTKSSVSVLPQSNIPAPDLLLGGAAQKKKNVEVDNSSNPFCNASGSSSTKVDSKMETSAPKSEQTATHEVDAFKVASMAVEPQEEVTEQGDSKLSIQGPGSPDGPVTEKKSISSKEESATCLKMDVDFPDSTVTKGASIILENDGRKEEKFKIDLMAPPPMVSSPEREGFNDFAPDPSFEANDVKMKSLVKDEEKTDRFLKEELVVKEVEEKKIHAIGDKRQLKIDLEKPNQDNGRDSSITSQQASQKQHQPQSKSTIAKVEKTGAESSSIPLKVSVPGWPNGLQPLGYLPPFQTMTPIDSSTISATAQQHSSFMLSQPQSKRCATHCYIARNIYLNQQLEKMNPFWSAGASSDSLCGAKPNNPSAMPSTENIIHGSPLQGSCQLLNLHSGRDKGQAVASFPHPAQKDKSSEGVNFMDPAQNKQLVLQQAPQLPPAGNLLHASALIFRVSQQQAAVTAAANQPGPSKSAVTSTKSASVSGNSTAAPPATTVALPPAVSASAVGYNFPNLAGNETPYLTILQNNGYPFPVPTPIGTAPVIRGGTHAQALPFFNGSFYSPQIFHPSQLYHQQQPHSQSIMQAAHQNTSTSSASSSSHKQLHNHQSRGMSVIGNNFVSSMTMQSQQTQKQHVSSSNQNHKLEAEMSGENTPSVANSRLSHNQTSVYGQNFTVPLQPLNFQLMPSSAVGGSTGATHNEKQQQSQQKSVKGGVELIPQAFAMSFTSSGTNSPSNLNFSHNPAIFQSLPDMARYQVVPAAQAAPQKNHQITEVKTGGSSKHDEGKKPGLGKSSASNVQTLVFDNSARTLNFDSSPITGNWPSCSITSTTITTNVPIAANLQNFQQQQLLQLQQQQMLQQQQQSTAAARSKAQTTKCLPSSSIGAKLSNKAPTFSQTLVQSNSSSQSPQWKNSARNPTNQVPPTSLTSSGISNIKNVSQQQVRSSQGHTQISFERHFKSGLAPQGQQITTSNLSPTRSKAGSSILTLQSQPAENSSASAGQKSSPVCGRNVPSILSTCPSHLSELKTLLLMRDSGYAFQRPGCLLDQPHLDQDLSLYAFFSKYPCVHRIRLPLSPDLPQFTPVILPTLGCGWPIVVIVGKWRWTSCLDSRIGRHVLPTAVDRVSSPRPLAGMTLCL</sequence>
<dbReference type="Proteomes" id="UP000829398">
    <property type="component" value="Chromosome 3"/>
</dbReference>
<dbReference type="EMBL" id="CM039172">
    <property type="protein sequence ID" value="KAH9785848.1"/>
    <property type="molecule type" value="Genomic_DNA"/>
</dbReference>